<dbReference type="Gene3D" id="1.25.40.10">
    <property type="entry name" value="Tetratricopeptide repeat domain"/>
    <property type="match status" value="2"/>
</dbReference>
<dbReference type="SUPFAM" id="SSF48452">
    <property type="entry name" value="TPR-like"/>
    <property type="match status" value="1"/>
</dbReference>
<dbReference type="RefSeq" id="WP_015693984.1">
    <property type="nucleotide sequence ID" value="NC_016940.1"/>
</dbReference>
<dbReference type="EMBL" id="CP002831">
    <property type="protein sequence ID" value="AFC26394.1"/>
    <property type="molecule type" value="Genomic_DNA"/>
</dbReference>
<dbReference type="AlphaFoldDB" id="H6L6W4"/>
<dbReference type="eggNOG" id="COG0457">
    <property type="taxonomic scope" value="Bacteria"/>
</dbReference>
<dbReference type="InterPro" id="IPR011990">
    <property type="entry name" value="TPR-like_helical_dom_sf"/>
</dbReference>
<reference evidence="1 2" key="1">
    <citation type="journal article" date="2012" name="Stand. Genomic Sci.">
        <title>Complete genome sequencing and analysis of Saprospira grandis str. Lewin, a predatory marine bacterium.</title>
        <authorList>
            <person name="Saw J.H."/>
            <person name="Yuryev A."/>
            <person name="Kanbe M."/>
            <person name="Hou S."/>
            <person name="Young A.G."/>
            <person name="Aizawa S."/>
            <person name="Alam M."/>
        </authorList>
    </citation>
    <scope>NUCLEOTIDE SEQUENCE [LARGE SCALE GENOMIC DNA]</scope>
    <source>
        <strain evidence="1 2">Lewin</strain>
    </source>
</reference>
<dbReference type="STRING" id="984262.SGRA_3673"/>
<sequence length="364" mass="42605">MRTFIALLFLGWSLPIFAQIEFSSDKVRDLYEKGLERHDAGNYDKAIELYLEGLKFCSKENKDLFYSELSFSYNLKNELDQSNKYAFKVLKSSDRLYNYAFQRISNNYLVQKEYKKLRKLTKKAIKKHGERVIFLRNYAFLELRADQFEESQKWLKKICLSGDAVGRDFVLLGIVENKLAHMDAALMAMTFGLFLDPENSKADVAISFLEQYLFGKSWEKDCQELLKAKEEKRAPQMNITLPPLSEGEDFNPNSLEFMMPLSRAVLLSNDEINICAKNHFEQLAVLTETAWDILLSEGSLLQEEEKELYSEVYQPFFKEFEKEGRKKLYSYYIFSGTEEGKDNMLNDTELRVIIQKIEEERGQD</sequence>
<dbReference type="Proteomes" id="UP000007519">
    <property type="component" value="Chromosome"/>
</dbReference>
<evidence type="ECO:0000313" key="1">
    <source>
        <dbReference type="EMBL" id="AFC26394.1"/>
    </source>
</evidence>
<dbReference type="KEGG" id="sgn:SGRA_3673"/>
<organism evidence="1 2">
    <name type="scientific">Saprospira grandis (strain Lewin)</name>
    <dbReference type="NCBI Taxonomy" id="984262"/>
    <lineage>
        <taxon>Bacteria</taxon>
        <taxon>Pseudomonadati</taxon>
        <taxon>Bacteroidota</taxon>
        <taxon>Saprospiria</taxon>
        <taxon>Saprospirales</taxon>
        <taxon>Saprospiraceae</taxon>
        <taxon>Saprospira</taxon>
    </lineage>
</organism>
<proteinExistence type="predicted"/>
<dbReference type="HOGENOM" id="CLU_760519_0_0_10"/>
<name>H6L6W4_SAPGL</name>
<accession>H6L6W4</accession>
<gene>
    <name evidence="1" type="ordered locus">SGRA_3673</name>
</gene>
<keyword evidence="2" id="KW-1185">Reference proteome</keyword>
<evidence type="ECO:0000313" key="2">
    <source>
        <dbReference type="Proteomes" id="UP000007519"/>
    </source>
</evidence>
<protein>
    <submittedName>
        <fullName evidence="1">Uncharacterized protein</fullName>
    </submittedName>
</protein>
<dbReference type="OrthoDB" id="793001at2"/>